<dbReference type="SMART" id="SM00065">
    <property type="entry name" value="GAF"/>
    <property type="match status" value="1"/>
</dbReference>
<reference evidence="11" key="1">
    <citation type="journal article" date="2019" name="Int. J. Syst. Evol. Microbiol.">
        <title>The Global Catalogue of Microorganisms (GCM) 10K type strain sequencing project: providing services to taxonomists for standard genome sequencing and annotation.</title>
        <authorList>
            <consortium name="The Broad Institute Genomics Platform"/>
            <consortium name="The Broad Institute Genome Sequencing Center for Infectious Disease"/>
            <person name="Wu L."/>
            <person name="Ma J."/>
        </authorList>
    </citation>
    <scope>NUCLEOTIDE SEQUENCE [LARGE SCALE GENOMIC DNA]</scope>
    <source>
        <strain evidence="11">JCM 18392</strain>
    </source>
</reference>
<dbReference type="InterPro" id="IPR029016">
    <property type="entry name" value="GAF-like_dom_sf"/>
</dbReference>
<protein>
    <recommendedName>
        <fullName evidence="2">histidine kinase</fullName>
        <ecNumber evidence="2">2.7.13.3</ecNumber>
    </recommendedName>
</protein>
<dbReference type="EC" id="2.7.13.3" evidence="2"/>
<dbReference type="InterPro" id="IPR004358">
    <property type="entry name" value="Sig_transdc_His_kin-like_C"/>
</dbReference>
<organism evidence="10 11">
    <name type="scientific">Luteimonas vadosa</name>
    <dbReference type="NCBI Taxonomy" id="1165507"/>
    <lineage>
        <taxon>Bacteria</taxon>
        <taxon>Pseudomonadati</taxon>
        <taxon>Pseudomonadota</taxon>
        <taxon>Gammaproteobacteria</taxon>
        <taxon>Lysobacterales</taxon>
        <taxon>Lysobacteraceae</taxon>
        <taxon>Luteimonas</taxon>
    </lineage>
</organism>
<dbReference type="InterPro" id="IPR011006">
    <property type="entry name" value="CheY-like_superfamily"/>
</dbReference>
<dbReference type="PROSITE" id="PS50109">
    <property type="entry name" value="HIS_KIN"/>
    <property type="match status" value="1"/>
</dbReference>
<dbReference type="InterPro" id="IPR005467">
    <property type="entry name" value="His_kinase_dom"/>
</dbReference>
<dbReference type="InterPro" id="IPR000014">
    <property type="entry name" value="PAS"/>
</dbReference>
<evidence type="ECO:0000256" key="4">
    <source>
        <dbReference type="ARBA" id="ARBA00022679"/>
    </source>
</evidence>
<evidence type="ECO:0000256" key="6">
    <source>
        <dbReference type="PROSITE-ProRule" id="PRU00169"/>
    </source>
</evidence>
<evidence type="ECO:0000313" key="10">
    <source>
        <dbReference type="EMBL" id="GAA4867942.1"/>
    </source>
</evidence>
<dbReference type="SMART" id="SM00091">
    <property type="entry name" value="PAS"/>
    <property type="match status" value="1"/>
</dbReference>
<dbReference type="SMART" id="SM00387">
    <property type="entry name" value="HATPase_c"/>
    <property type="match status" value="1"/>
</dbReference>
<dbReference type="InterPro" id="IPR003661">
    <property type="entry name" value="HisK_dim/P_dom"/>
</dbReference>
<dbReference type="InterPro" id="IPR001789">
    <property type="entry name" value="Sig_transdc_resp-reg_receiver"/>
</dbReference>
<feature type="domain" description="Histidine kinase" evidence="7">
    <location>
        <begin position="333"/>
        <end position="551"/>
    </location>
</feature>
<dbReference type="SUPFAM" id="SSF55781">
    <property type="entry name" value="GAF domain-like"/>
    <property type="match status" value="1"/>
</dbReference>
<dbReference type="Proteomes" id="UP001501323">
    <property type="component" value="Unassembled WGS sequence"/>
</dbReference>
<dbReference type="SMART" id="SM00448">
    <property type="entry name" value="REC"/>
    <property type="match status" value="1"/>
</dbReference>
<dbReference type="SUPFAM" id="SSF52172">
    <property type="entry name" value="CheY-like"/>
    <property type="match status" value="1"/>
</dbReference>
<gene>
    <name evidence="10" type="ORF">GCM10023332_20480</name>
</gene>
<dbReference type="InterPro" id="IPR035965">
    <property type="entry name" value="PAS-like_dom_sf"/>
</dbReference>
<dbReference type="PROSITE" id="PS50112">
    <property type="entry name" value="PAS"/>
    <property type="match status" value="1"/>
</dbReference>
<keyword evidence="10" id="KW-0067">ATP-binding</keyword>
<dbReference type="InterPro" id="IPR001610">
    <property type="entry name" value="PAC"/>
</dbReference>
<evidence type="ECO:0000256" key="1">
    <source>
        <dbReference type="ARBA" id="ARBA00000085"/>
    </source>
</evidence>
<dbReference type="SUPFAM" id="SSF55785">
    <property type="entry name" value="PYP-like sensor domain (PAS domain)"/>
    <property type="match status" value="1"/>
</dbReference>
<dbReference type="InterPro" id="IPR036890">
    <property type="entry name" value="HATPase_C_sf"/>
</dbReference>
<dbReference type="SMART" id="SM00086">
    <property type="entry name" value="PAC"/>
    <property type="match status" value="1"/>
</dbReference>
<dbReference type="InterPro" id="IPR003018">
    <property type="entry name" value="GAF"/>
</dbReference>
<dbReference type="SUPFAM" id="SSF47384">
    <property type="entry name" value="Homodimeric domain of signal transducing histidine kinase"/>
    <property type="match status" value="1"/>
</dbReference>
<dbReference type="Gene3D" id="3.30.450.40">
    <property type="match status" value="1"/>
</dbReference>
<dbReference type="PROSITE" id="PS50110">
    <property type="entry name" value="RESPONSE_REGULATORY"/>
    <property type="match status" value="1"/>
</dbReference>
<keyword evidence="10" id="KW-0547">Nucleotide-binding</keyword>
<dbReference type="PANTHER" id="PTHR43547">
    <property type="entry name" value="TWO-COMPONENT HISTIDINE KINASE"/>
    <property type="match status" value="1"/>
</dbReference>
<accession>A0ABP9E9C5</accession>
<dbReference type="InterPro" id="IPR013767">
    <property type="entry name" value="PAS_fold"/>
</dbReference>
<comment type="catalytic activity">
    <reaction evidence="1">
        <text>ATP + protein L-histidine = ADP + protein N-phospho-L-histidine.</text>
        <dbReference type="EC" id="2.7.13.3"/>
    </reaction>
</comment>
<dbReference type="CDD" id="cd00082">
    <property type="entry name" value="HisKA"/>
    <property type="match status" value="1"/>
</dbReference>
<dbReference type="PRINTS" id="PR00344">
    <property type="entry name" value="BCTRLSENSOR"/>
</dbReference>
<dbReference type="Pfam" id="PF00989">
    <property type="entry name" value="PAS"/>
    <property type="match status" value="1"/>
</dbReference>
<dbReference type="CDD" id="cd00130">
    <property type="entry name" value="PAS"/>
    <property type="match status" value="1"/>
</dbReference>
<dbReference type="GO" id="GO:0005524">
    <property type="term" value="F:ATP binding"/>
    <property type="evidence" value="ECO:0007669"/>
    <property type="project" value="UniProtKB-KW"/>
</dbReference>
<evidence type="ECO:0000259" key="7">
    <source>
        <dbReference type="PROSITE" id="PS50109"/>
    </source>
</evidence>
<dbReference type="Pfam" id="PF02518">
    <property type="entry name" value="HATPase_c"/>
    <property type="match status" value="1"/>
</dbReference>
<dbReference type="Gene3D" id="3.30.565.10">
    <property type="entry name" value="Histidine kinase-like ATPase, C-terminal domain"/>
    <property type="match status" value="1"/>
</dbReference>
<dbReference type="Gene3D" id="3.40.50.2300">
    <property type="match status" value="1"/>
</dbReference>
<dbReference type="Pfam" id="PF13185">
    <property type="entry name" value="GAF_2"/>
    <property type="match status" value="1"/>
</dbReference>
<sequence>MTPDLDLLTPLSQFRAVCENATVALFVMDGRQHCIYMNASAEEMTGFRLEQVQGRPLHDFVHHSHPDGRPYPLEDCPIDRAAPQNMQEKGEEIFVHPDGHFYPVAFTASPIRAEGRVIGTVIEVRDVTREKQRQREDAGMVQLADRMLHELDMGRLAQAVADTATQLSGARCGAFFYNSVDATGGVQRCQALAGDGAEAFAALPHASATRMFESAPRRARTLRVDDIREDARFAQGFARSLSDGGLKELRSYLAVPVRSDTGEVLGALFLGASRLGGFNEDHQRFVETVAAQAAVGMSRLRAFQAAAAEAAEKERLYLEAVRAGQMKDQFLATISHELRTPLTSILGWAEMLASGRLPPDGMEGAVGTIARNARAQAQIIDDLLDISRIVSGKLHLDVRSVDAAQPTEAAVEAVRPAAIARGVELVSSVADGLGEVRVDPDRLQQIVWNLVANAVKFTGRDGRVDVRLSRDGDELQVQVRDTGSGIEQAFLPYLFERFSQGDASSTREHGGLGLGLSIVRHLVEMHGGTVEAHSDGPGQGACFTVRLPVAPREETLPEPPRRGDRAIGSETHFPAHASMQGQRVLLVEDDTDTRNLLLTVLESTGAKVCASSSGIEALALLDAFDPTLVISDIGMPGMDGYEFIASVREQEARHGRDPVPAMALTAFARSEDRETALASGFDLHLAKPVHPAELLRLANSLRSRDRDLA</sequence>
<dbReference type="SMART" id="SM00388">
    <property type="entry name" value="HisKA"/>
    <property type="match status" value="1"/>
</dbReference>
<dbReference type="Gene3D" id="3.30.450.20">
    <property type="entry name" value="PAS domain"/>
    <property type="match status" value="1"/>
</dbReference>
<dbReference type="InterPro" id="IPR036097">
    <property type="entry name" value="HisK_dim/P_sf"/>
</dbReference>
<dbReference type="RefSeq" id="WP_345295384.1">
    <property type="nucleotide sequence ID" value="NZ_BAABJY010000002.1"/>
</dbReference>
<evidence type="ECO:0000256" key="2">
    <source>
        <dbReference type="ARBA" id="ARBA00012438"/>
    </source>
</evidence>
<feature type="modified residue" description="4-aspartylphosphate" evidence="6">
    <location>
        <position position="632"/>
    </location>
</feature>
<evidence type="ECO:0000259" key="8">
    <source>
        <dbReference type="PROSITE" id="PS50110"/>
    </source>
</evidence>
<evidence type="ECO:0000313" key="11">
    <source>
        <dbReference type="Proteomes" id="UP001501323"/>
    </source>
</evidence>
<name>A0ABP9E9C5_9GAMM</name>
<dbReference type="Pfam" id="PF00072">
    <property type="entry name" value="Response_reg"/>
    <property type="match status" value="1"/>
</dbReference>
<keyword evidence="5" id="KW-0418">Kinase</keyword>
<evidence type="ECO:0000259" key="9">
    <source>
        <dbReference type="PROSITE" id="PS50112"/>
    </source>
</evidence>
<proteinExistence type="predicted"/>
<keyword evidence="11" id="KW-1185">Reference proteome</keyword>
<evidence type="ECO:0000256" key="5">
    <source>
        <dbReference type="ARBA" id="ARBA00022777"/>
    </source>
</evidence>
<keyword evidence="3 6" id="KW-0597">Phosphoprotein</keyword>
<dbReference type="InterPro" id="IPR003594">
    <property type="entry name" value="HATPase_dom"/>
</dbReference>
<comment type="caution">
    <text evidence="10">The sequence shown here is derived from an EMBL/GenBank/DDBJ whole genome shotgun (WGS) entry which is preliminary data.</text>
</comment>
<dbReference type="Pfam" id="PF00512">
    <property type="entry name" value="HisKA"/>
    <property type="match status" value="1"/>
</dbReference>
<dbReference type="CDD" id="cd16922">
    <property type="entry name" value="HATPase_EvgS-ArcB-TorS-like"/>
    <property type="match status" value="1"/>
</dbReference>
<dbReference type="EMBL" id="BAABJY010000002">
    <property type="protein sequence ID" value="GAA4867942.1"/>
    <property type="molecule type" value="Genomic_DNA"/>
</dbReference>
<dbReference type="Gene3D" id="1.10.287.130">
    <property type="match status" value="1"/>
</dbReference>
<dbReference type="CDD" id="cd17580">
    <property type="entry name" value="REC_2_DhkD-like"/>
    <property type="match status" value="1"/>
</dbReference>
<dbReference type="NCBIfam" id="TIGR00229">
    <property type="entry name" value="sensory_box"/>
    <property type="match status" value="1"/>
</dbReference>
<feature type="domain" description="PAS" evidence="9">
    <location>
        <begin position="10"/>
        <end position="85"/>
    </location>
</feature>
<keyword evidence="4" id="KW-0808">Transferase</keyword>
<dbReference type="SUPFAM" id="SSF55874">
    <property type="entry name" value="ATPase domain of HSP90 chaperone/DNA topoisomerase II/histidine kinase"/>
    <property type="match status" value="1"/>
</dbReference>
<feature type="domain" description="Response regulatory" evidence="8">
    <location>
        <begin position="583"/>
        <end position="702"/>
    </location>
</feature>
<dbReference type="PANTHER" id="PTHR43547:SF2">
    <property type="entry name" value="HYBRID SIGNAL TRANSDUCTION HISTIDINE KINASE C"/>
    <property type="match status" value="1"/>
</dbReference>
<evidence type="ECO:0000256" key="3">
    <source>
        <dbReference type="ARBA" id="ARBA00022553"/>
    </source>
</evidence>